<reference evidence="1" key="1">
    <citation type="submission" date="2020-07" db="EMBL/GenBank/DDBJ databases">
        <title>The High-quality genome of the commercially important snow crab, Chionoecetes opilio.</title>
        <authorList>
            <person name="Jeong J.-H."/>
            <person name="Ryu S."/>
        </authorList>
    </citation>
    <scope>NUCLEOTIDE SEQUENCE</scope>
    <source>
        <strain evidence="1">MADBK_172401_WGS</strain>
        <tissue evidence="1">Digestive gland</tissue>
    </source>
</reference>
<dbReference type="AlphaFoldDB" id="A0A8J4XT08"/>
<comment type="caution">
    <text evidence="1">The sequence shown here is derived from an EMBL/GenBank/DDBJ whole genome shotgun (WGS) entry which is preliminary data.</text>
</comment>
<dbReference type="Proteomes" id="UP000770661">
    <property type="component" value="Unassembled WGS sequence"/>
</dbReference>
<organism evidence="1 2">
    <name type="scientific">Chionoecetes opilio</name>
    <name type="common">Atlantic snow crab</name>
    <name type="synonym">Cancer opilio</name>
    <dbReference type="NCBI Taxonomy" id="41210"/>
    <lineage>
        <taxon>Eukaryota</taxon>
        <taxon>Metazoa</taxon>
        <taxon>Ecdysozoa</taxon>
        <taxon>Arthropoda</taxon>
        <taxon>Crustacea</taxon>
        <taxon>Multicrustacea</taxon>
        <taxon>Malacostraca</taxon>
        <taxon>Eumalacostraca</taxon>
        <taxon>Eucarida</taxon>
        <taxon>Decapoda</taxon>
        <taxon>Pleocyemata</taxon>
        <taxon>Brachyura</taxon>
        <taxon>Eubrachyura</taxon>
        <taxon>Majoidea</taxon>
        <taxon>Majidae</taxon>
        <taxon>Chionoecetes</taxon>
    </lineage>
</organism>
<protein>
    <submittedName>
        <fullName evidence="1">Uncharacterized protein</fullName>
    </submittedName>
</protein>
<evidence type="ECO:0000313" key="1">
    <source>
        <dbReference type="EMBL" id="KAG0712377.1"/>
    </source>
</evidence>
<proteinExistence type="predicted"/>
<gene>
    <name evidence="1" type="ORF">GWK47_018605</name>
</gene>
<sequence>MKENSSTFGILVKSETIVNKNKIENVLGRRSRTDSPVCAHEDRGELQVLLGSVRPKRSKSIQGTSGSIFQLVTSVPRMTQSHCTGVLTDSQWVKHSLRSTQKTQDDHVRVQDGP</sequence>
<evidence type="ECO:0000313" key="2">
    <source>
        <dbReference type="Proteomes" id="UP000770661"/>
    </source>
</evidence>
<accession>A0A8J4XT08</accession>
<keyword evidence="2" id="KW-1185">Reference proteome</keyword>
<name>A0A8J4XT08_CHIOP</name>
<dbReference type="EMBL" id="JACEEZ010022477">
    <property type="protein sequence ID" value="KAG0712377.1"/>
    <property type="molecule type" value="Genomic_DNA"/>
</dbReference>